<keyword evidence="4" id="KW-1185">Reference proteome</keyword>
<keyword evidence="2" id="KW-0732">Signal</keyword>
<evidence type="ECO:0000256" key="2">
    <source>
        <dbReference type="SAM" id="SignalP"/>
    </source>
</evidence>
<sequence length="271" mass="29533">MRPLTAFALAALLALPAFAQADPPKPKLSSSQCGLSTGYNVLVDGGGVWLYRDAGAPKEIFFHDGELSIDREVQDISAADAQRLRRLEAESRALMPQVAGLARETVDITFDSLAAAVEAITGSKRKARRLDDFRKDTMAHVDRTLGTGRWDQDVFGEEFEARVEAAAERMAASIGRSVLWAVFTPGGAERMERRAEKMEAEIEQRLEARIAALETRADAMCAQVAAMRTLQDALDYRYDGKPLRLLEAAERPARADDVAQGDGIAVAANPD</sequence>
<dbReference type="OrthoDB" id="5949813at2"/>
<dbReference type="Proteomes" id="UP000319980">
    <property type="component" value="Unassembled WGS sequence"/>
</dbReference>
<organism evidence="3 4">
    <name type="scientific">Luteimonas marina</name>
    <dbReference type="NCBI Taxonomy" id="488485"/>
    <lineage>
        <taxon>Bacteria</taxon>
        <taxon>Pseudomonadati</taxon>
        <taxon>Pseudomonadota</taxon>
        <taxon>Gammaproteobacteria</taxon>
        <taxon>Lysobacterales</taxon>
        <taxon>Lysobacteraceae</taxon>
        <taxon>Luteimonas</taxon>
    </lineage>
</organism>
<dbReference type="EMBL" id="VOHK01000002">
    <property type="protein sequence ID" value="TWT22469.1"/>
    <property type="molecule type" value="Genomic_DNA"/>
</dbReference>
<evidence type="ECO:0000313" key="4">
    <source>
        <dbReference type="Proteomes" id="UP000319980"/>
    </source>
</evidence>
<comment type="caution">
    <text evidence="3">The sequence shown here is derived from an EMBL/GenBank/DDBJ whole genome shotgun (WGS) entry which is preliminary data.</text>
</comment>
<feature type="signal peptide" evidence="2">
    <location>
        <begin position="1"/>
        <end position="19"/>
    </location>
</feature>
<feature type="chain" id="PRO_5022894055" evidence="2">
    <location>
        <begin position="20"/>
        <end position="271"/>
    </location>
</feature>
<evidence type="ECO:0000313" key="3">
    <source>
        <dbReference type="EMBL" id="TWT22469.1"/>
    </source>
</evidence>
<reference evidence="3 4" key="1">
    <citation type="journal article" date="2008" name="Int. J. Syst. Evol. Microbiol.">
        <title>Luteimonas marina sp. nov., isolated from seawater.</title>
        <authorList>
            <person name="Baik K.S."/>
            <person name="Park S.C."/>
            <person name="Kim M.S."/>
            <person name="Kim E.M."/>
            <person name="Park C."/>
            <person name="Chun J."/>
            <person name="Seong C.N."/>
        </authorList>
    </citation>
    <scope>NUCLEOTIDE SEQUENCE [LARGE SCALE GENOMIC DNA]</scope>
    <source>
        <strain evidence="3 4">FR1330</strain>
    </source>
</reference>
<dbReference type="RefSeq" id="WP_146386336.1">
    <property type="nucleotide sequence ID" value="NZ_VOHK01000002.1"/>
</dbReference>
<accession>A0A5C5U961</accession>
<keyword evidence="1" id="KW-0175">Coiled coil</keyword>
<evidence type="ECO:0000256" key="1">
    <source>
        <dbReference type="SAM" id="Coils"/>
    </source>
</evidence>
<dbReference type="Pfam" id="PF11101">
    <property type="entry name" value="DUF2884"/>
    <property type="match status" value="1"/>
</dbReference>
<protein>
    <submittedName>
        <fullName evidence="3">DUF2884 family protein</fullName>
    </submittedName>
</protein>
<feature type="coiled-coil region" evidence="1">
    <location>
        <begin position="188"/>
        <end position="223"/>
    </location>
</feature>
<proteinExistence type="predicted"/>
<dbReference type="AlphaFoldDB" id="A0A5C5U961"/>
<gene>
    <name evidence="3" type="ORF">FQY83_05445</name>
</gene>
<name>A0A5C5U961_9GAMM</name>
<dbReference type="InterPro" id="IPR021307">
    <property type="entry name" value="DUF2884"/>
</dbReference>